<dbReference type="AlphaFoldDB" id="A0AAW8DVN5"/>
<dbReference type="PANTHER" id="PTHR42896:SF2">
    <property type="entry name" value="CBBY-LIKE PROTEIN"/>
    <property type="match status" value="1"/>
</dbReference>
<dbReference type="RefSeq" id="WP_307636844.1">
    <property type="nucleotide sequence ID" value="NZ_JAUSRR010000003.1"/>
</dbReference>
<dbReference type="Gene3D" id="3.40.50.1000">
    <property type="entry name" value="HAD superfamily/HAD-like"/>
    <property type="match status" value="1"/>
</dbReference>
<sequence length="257" mass="28042">MLAALLWDVDGTLAETERDGHRVAFNRAFVERGLPWHWDIARYGRLLRVTGGRERLLAAMADETDAPVLSSEREALARDLHQLKNHYYAQSIDEGVIQFRPGVRALMDEASARGVRQAIVTTTGRANVDALLARQFGPDGARFFDAMVCAEDVGAKKPDPEAYRRALDALRLPDVATLAIEDSWAGATAARAAGVPVIVTRSVYFPADPIDAAVAIGPGLHARCGWLPAPAARQVERITLDDLVDWHARMELVSTPG</sequence>
<dbReference type="InterPro" id="IPR006439">
    <property type="entry name" value="HAD-SF_hydro_IA"/>
</dbReference>
<dbReference type="NCBIfam" id="TIGR01509">
    <property type="entry name" value="HAD-SF-IA-v3"/>
    <property type="match status" value="1"/>
</dbReference>
<accession>A0AAW8DVN5</accession>
<organism evidence="1 2">
    <name type="scientific">Variovorax boronicumulans</name>
    <dbReference type="NCBI Taxonomy" id="436515"/>
    <lineage>
        <taxon>Bacteria</taxon>
        <taxon>Pseudomonadati</taxon>
        <taxon>Pseudomonadota</taxon>
        <taxon>Betaproteobacteria</taxon>
        <taxon>Burkholderiales</taxon>
        <taxon>Comamonadaceae</taxon>
        <taxon>Variovorax</taxon>
    </lineage>
</organism>
<protein>
    <submittedName>
        <fullName evidence="1">HAD superfamily hydrolase (TIGR01509 family)</fullName>
    </submittedName>
</protein>
<dbReference type="InterPro" id="IPR036412">
    <property type="entry name" value="HAD-like_sf"/>
</dbReference>
<proteinExistence type="predicted"/>
<dbReference type="GO" id="GO:0016787">
    <property type="term" value="F:hydrolase activity"/>
    <property type="evidence" value="ECO:0007669"/>
    <property type="project" value="UniProtKB-KW"/>
</dbReference>
<comment type="caution">
    <text evidence="1">The sequence shown here is derived from an EMBL/GenBank/DDBJ whole genome shotgun (WGS) entry which is preliminary data.</text>
</comment>
<dbReference type="InterPro" id="IPR023214">
    <property type="entry name" value="HAD_sf"/>
</dbReference>
<dbReference type="Gene3D" id="1.10.150.240">
    <property type="entry name" value="Putative phosphatase, domain 2"/>
    <property type="match status" value="1"/>
</dbReference>
<reference evidence="1" key="1">
    <citation type="submission" date="2023-07" db="EMBL/GenBank/DDBJ databases">
        <title>Sorghum-associated microbial communities from plants grown in Nebraska, USA.</title>
        <authorList>
            <person name="Schachtman D."/>
        </authorList>
    </citation>
    <scope>NUCLEOTIDE SEQUENCE</scope>
    <source>
        <strain evidence="1">DS2795</strain>
    </source>
</reference>
<dbReference type="PRINTS" id="PR00413">
    <property type="entry name" value="HADHALOGNASE"/>
</dbReference>
<dbReference type="Proteomes" id="UP001244295">
    <property type="component" value="Unassembled WGS sequence"/>
</dbReference>
<name>A0AAW8DVN5_9BURK</name>
<keyword evidence="1" id="KW-0378">Hydrolase</keyword>
<dbReference type="SFLD" id="SFLDS00003">
    <property type="entry name" value="Haloacid_Dehalogenase"/>
    <property type="match status" value="1"/>
</dbReference>
<dbReference type="SFLD" id="SFLDG01129">
    <property type="entry name" value="C1.5:_HAD__Beta-PGM__Phosphata"/>
    <property type="match status" value="1"/>
</dbReference>
<dbReference type="Pfam" id="PF00702">
    <property type="entry name" value="Hydrolase"/>
    <property type="match status" value="1"/>
</dbReference>
<dbReference type="PANTHER" id="PTHR42896">
    <property type="entry name" value="XYLULOSE-1,5-BISPHOSPHATE (XUBP) PHOSPHATASE"/>
    <property type="match status" value="1"/>
</dbReference>
<dbReference type="InterPro" id="IPR023198">
    <property type="entry name" value="PGP-like_dom2"/>
</dbReference>
<dbReference type="InterPro" id="IPR044999">
    <property type="entry name" value="CbbY-like"/>
</dbReference>
<dbReference type="EMBL" id="JAUSRR010000003">
    <property type="protein sequence ID" value="MDP9923326.1"/>
    <property type="molecule type" value="Genomic_DNA"/>
</dbReference>
<evidence type="ECO:0000313" key="2">
    <source>
        <dbReference type="Proteomes" id="UP001244295"/>
    </source>
</evidence>
<gene>
    <name evidence="1" type="ORF">J2W25_002347</name>
</gene>
<evidence type="ECO:0000313" key="1">
    <source>
        <dbReference type="EMBL" id="MDP9923326.1"/>
    </source>
</evidence>
<dbReference type="SUPFAM" id="SSF56784">
    <property type="entry name" value="HAD-like"/>
    <property type="match status" value="1"/>
</dbReference>